<proteinExistence type="predicted"/>
<gene>
    <name evidence="5" type="ORF">EDC52_101446</name>
</gene>
<dbReference type="GO" id="GO:0000976">
    <property type="term" value="F:transcription cis-regulatory region binding"/>
    <property type="evidence" value="ECO:0007669"/>
    <property type="project" value="TreeGrafter"/>
</dbReference>
<dbReference type="PANTHER" id="PTHR30055">
    <property type="entry name" value="HTH-TYPE TRANSCRIPTIONAL REGULATOR RUTR"/>
    <property type="match status" value="1"/>
</dbReference>
<evidence type="ECO:0000256" key="1">
    <source>
        <dbReference type="ARBA" id="ARBA00023125"/>
    </source>
</evidence>
<dbReference type="RefSeq" id="WP_196237737.1">
    <property type="nucleotide sequence ID" value="NZ_SMCR01000001.1"/>
</dbReference>
<keyword evidence="1 2" id="KW-0238">DNA-binding</keyword>
<reference evidence="5 6" key="1">
    <citation type="submission" date="2019-03" db="EMBL/GenBank/DDBJ databases">
        <title>Genomic Encyclopedia of Type Strains, Phase IV (KMG-IV): sequencing the most valuable type-strain genomes for metagenomic binning, comparative biology and taxonomic classification.</title>
        <authorList>
            <person name="Goeker M."/>
        </authorList>
    </citation>
    <scope>NUCLEOTIDE SEQUENCE [LARGE SCALE GENOMIC DNA]</scope>
    <source>
        <strain evidence="5 6">DSM 19580</strain>
    </source>
</reference>
<dbReference type="PROSITE" id="PS50977">
    <property type="entry name" value="HTH_TETR_2"/>
    <property type="match status" value="1"/>
</dbReference>
<dbReference type="SUPFAM" id="SSF46689">
    <property type="entry name" value="Homeodomain-like"/>
    <property type="match status" value="1"/>
</dbReference>
<keyword evidence="6" id="KW-1185">Reference proteome</keyword>
<feature type="region of interest" description="Disordered" evidence="3">
    <location>
        <begin position="1"/>
        <end position="20"/>
    </location>
</feature>
<organism evidence="5 6">
    <name type="scientific">Biostraticola tofi</name>
    <dbReference type="NCBI Taxonomy" id="466109"/>
    <lineage>
        <taxon>Bacteria</taxon>
        <taxon>Pseudomonadati</taxon>
        <taxon>Pseudomonadota</taxon>
        <taxon>Gammaproteobacteria</taxon>
        <taxon>Enterobacterales</taxon>
        <taxon>Bruguierivoracaceae</taxon>
        <taxon>Biostraticola</taxon>
    </lineage>
</organism>
<feature type="DNA-binding region" description="H-T-H motif" evidence="2">
    <location>
        <begin position="42"/>
        <end position="61"/>
    </location>
</feature>
<evidence type="ECO:0000256" key="3">
    <source>
        <dbReference type="SAM" id="MobiDB-lite"/>
    </source>
</evidence>
<dbReference type="EMBL" id="SMCR01000001">
    <property type="protein sequence ID" value="TCW00099.1"/>
    <property type="molecule type" value="Genomic_DNA"/>
</dbReference>
<dbReference type="PRINTS" id="PR00455">
    <property type="entry name" value="HTHTETR"/>
</dbReference>
<dbReference type="InterPro" id="IPR001647">
    <property type="entry name" value="HTH_TetR"/>
</dbReference>
<dbReference type="Gene3D" id="1.10.357.10">
    <property type="entry name" value="Tetracycline Repressor, domain 2"/>
    <property type="match status" value="1"/>
</dbReference>
<sequence>MKEKNVPGAAAPSKRLSKAERRQQLLDTALLMVREEDADRLTLGRLAERAGVSKPVVYDHFATRSALLIALYRWIDMERVSAFAEAMATQCKSTPETIQVLASAYIDCAEDTTDEFHSVGAALAGSEEKAEVLQELLDNCVAMFVTVLTPHVNLSPGALLHCCIGLVGAGEALSAALARGRLKQTDAVTAFAALIKGVVQAGDS</sequence>
<dbReference type="PANTHER" id="PTHR30055:SF223">
    <property type="entry name" value="HTH-TYPE TRANSCRIPTIONAL REGULATOR UIDR"/>
    <property type="match status" value="1"/>
</dbReference>
<evidence type="ECO:0000313" key="6">
    <source>
        <dbReference type="Proteomes" id="UP000295719"/>
    </source>
</evidence>
<evidence type="ECO:0000256" key="2">
    <source>
        <dbReference type="PROSITE-ProRule" id="PRU00335"/>
    </source>
</evidence>
<evidence type="ECO:0000259" key="4">
    <source>
        <dbReference type="PROSITE" id="PS50977"/>
    </source>
</evidence>
<dbReference type="AlphaFoldDB" id="A0A4R3Z4W0"/>
<protein>
    <submittedName>
        <fullName evidence="5">TetR family transcriptional regulator</fullName>
    </submittedName>
</protein>
<accession>A0A4R3Z4W0</accession>
<feature type="domain" description="HTH tetR-type" evidence="4">
    <location>
        <begin position="19"/>
        <end position="79"/>
    </location>
</feature>
<evidence type="ECO:0000313" key="5">
    <source>
        <dbReference type="EMBL" id="TCW00099.1"/>
    </source>
</evidence>
<dbReference type="Pfam" id="PF00440">
    <property type="entry name" value="TetR_N"/>
    <property type="match status" value="1"/>
</dbReference>
<name>A0A4R3Z4W0_9GAMM</name>
<dbReference type="InterPro" id="IPR009057">
    <property type="entry name" value="Homeodomain-like_sf"/>
</dbReference>
<dbReference type="Proteomes" id="UP000295719">
    <property type="component" value="Unassembled WGS sequence"/>
</dbReference>
<dbReference type="InterPro" id="IPR050109">
    <property type="entry name" value="HTH-type_TetR-like_transc_reg"/>
</dbReference>
<dbReference type="GO" id="GO:0003700">
    <property type="term" value="F:DNA-binding transcription factor activity"/>
    <property type="evidence" value="ECO:0007669"/>
    <property type="project" value="TreeGrafter"/>
</dbReference>
<comment type="caution">
    <text evidence="5">The sequence shown here is derived from an EMBL/GenBank/DDBJ whole genome shotgun (WGS) entry which is preliminary data.</text>
</comment>